<evidence type="ECO:0000313" key="3">
    <source>
        <dbReference type="Proteomes" id="UP001472677"/>
    </source>
</evidence>
<feature type="transmembrane region" description="Helical" evidence="1">
    <location>
        <begin position="21"/>
        <end position="40"/>
    </location>
</feature>
<organism evidence="2 3">
    <name type="scientific">Hibiscus sabdariffa</name>
    <name type="common">roselle</name>
    <dbReference type="NCBI Taxonomy" id="183260"/>
    <lineage>
        <taxon>Eukaryota</taxon>
        <taxon>Viridiplantae</taxon>
        <taxon>Streptophyta</taxon>
        <taxon>Embryophyta</taxon>
        <taxon>Tracheophyta</taxon>
        <taxon>Spermatophyta</taxon>
        <taxon>Magnoliopsida</taxon>
        <taxon>eudicotyledons</taxon>
        <taxon>Gunneridae</taxon>
        <taxon>Pentapetalae</taxon>
        <taxon>rosids</taxon>
        <taxon>malvids</taxon>
        <taxon>Malvales</taxon>
        <taxon>Malvaceae</taxon>
        <taxon>Malvoideae</taxon>
        <taxon>Hibiscus</taxon>
    </lineage>
</organism>
<sequence>MRSGLHAPEQVRLVRHPFMPFSCAVAGLLGPMRMGLVSWLPTADWQLGAVLVVSELRAFLAPQVFILLSAQAFSLCFGFLACAPQWESLFILRVVPTLWPGPYSGRSVIRGLLPIPLLASCSCPKLRWLLPWVVTSGASAPCSRFAFFVRVPLCGCSVAPCVVLASWTGSVGGCSLHASTFG</sequence>
<keyword evidence="1" id="KW-0472">Membrane</keyword>
<accession>A0ABR2C7E2</accession>
<keyword evidence="1" id="KW-0812">Transmembrane</keyword>
<evidence type="ECO:0000313" key="2">
    <source>
        <dbReference type="EMBL" id="KAK8515217.1"/>
    </source>
</evidence>
<dbReference type="Proteomes" id="UP001472677">
    <property type="component" value="Unassembled WGS sequence"/>
</dbReference>
<keyword evidence="1" id="KW-1133">Transmembrane helix</keyword>
<gene>
    <name evidence="2" type="ORF">V6N12_019265</name>
</gene>
<name>A0ABR2C7E2_9ROSI</name>
<comment type="caution">
    <text evidence="2">The sequence shown here is derived from an EMBL/GenBank/DDBJ whole genome shotgun (WGS) entry which is preliminary data.</text>
</comment>
<dbReference type="EMBL" id="JBBPBM010000064">
    <property type="protein sequence ID" value="KAK8515217.1"/>
    <property type="molecule type" value="Genomic_DNA"/>
</dbReference>
<reference evidence="2 3" key="1">
    <citation type="journal article" date="2024" name="G3 (Bethesda)">
        <title>Genome assembly of Hibiscus sabdariffa L. provides insights into metabolisms of medicinal natural products.</title>
        <authorList>
            <person name="Kim T."/>
        </authorList>
    </citation>
    <scope>NUCLEOTIDE SEQUENCE [LARGE SCALE GENOMIC DNA]</scope>
    <source>
        <strain evidence="2">TK-2024</strain>
        <tissue evidence="2">Old leaves</tissue>
    </source>
</reference>
<keyword evidence="3" id="KW-1185">Reference proteome</keyword>
<proteinExistence type="predicted"/>
<protein>
    <submittedName>
        <fullName evidence="2">Uncharacterized protein</fullName>
    </submittedName>
</protein>
<evidence type="ECO:0000256" key="1">
    <source>
        <dbReference type="SAM" id="Phobius"/>
    </source>
</evidence>
<feature type="transmembrane region" description="Helical" evidence="1">
    <location>
        <begin position="60"/>
        <end position="83"/>
    </location>
</feature>